<evidence type="ECO:0000256" key="7">
    <source>
        <dbReference type="ARBA" id="ARBA00023319"/>
    </source>
</evidence>
<evidence type="ECO:0000256" key="8">
    <source>
        <dbReference type="PROSITE-ProRule" id="PRU00352"/>
    </source>
</evidence>
<evidence type="ECO:0000256" key="1">
    <source>
        <dbReference type="ARBA" id="ARBA00004613"/>
    </source>
</evidence>
<dbReference type="HOGENOM" id="CLU_009051_3_0_1"/>
<dbReference type="GO" id="GO:0005615">
    <property type="term" value="C:extracellular space"/>
    <property type="evidence" value="ECO:0007669"/>
    <property type="project" value="TreeGrafter"/>
</dbReference>
<dbReference type="Gene3D" id="2.60.40.10">
    <property type="entry name" value="Immunoglobulins"/>
    <property type="match status" value="1"/>
</dbReference>
<dbReference type="SMART" id="SM00409">
    <property type="entry name" value="IG"/>
    <property type="match status" value="1"/>
</dbReference>
<dbReference type="InterPro" id="IPR013783">
    <property type="entry name" value="Ig-like_fold"/>
</dbReference>
<dbReference type="InterPro" id="IPR007110">
    <property type="entry name" value="Ig-like_dom"/>
</dbReference>
<dbReference type="InterPro" id="IPR036179">
    <property type="entry name" value="Ig-like_dom_sf"/>
</dbReference>
<feature type="domain" description="Ig-like" evidence="10">
    <location>
        <begin position="426"/>
        <end position="485"/>
    </location>
</feature>
<organism evidence="12 13">
    <name type="scientific">Tetraodon nigroviridis</name>
    <name type="common">Spotted green pufferfish</name>
    <name type="synonym">Chelonodon nigroviridis</name>
    <dbReference type="NCBI Taxonomy" id="99883"/>
    <lineage>
        <taxon>Eukaryota</taxon>
        <taxon>Metazoa</taxon>
        <taxon>Chordata</taxon>
        <taxon>Craniata</taxon>
        <taxon>Vertebrata</taxon>
        <taxon>Euteleostomi</taxon>
        <taxon>Actinopterygii</taxon>
        <taxon>Neopterygii</taxon>
        <taxon>Teleostei</taxon>
        <taxon>Neoteleostei</taxon>
        <taxon>Acanthomorphata</taxon>
        <taxon>Eupercaria</taxon>
        <taxon>Tetraodontiformes</taxon>
        <taxon>Tetradontoidea</taxon>
        <taxon>Tetraodontidae</taxon>
        <taxon>Tetraodon</taxon>
    </lineage>
</organism>
<reference evidence="12" key="3">
    <citation type="submission" date="2025-09" db="UniProtKB">
        <authorList>
            <consortium name="Ensembl"/>
        </authorList>
    </citation>
    <scope>IDENTIFICATION</scope>
</reference>
<dbReference type="InterPro" id="IPR003599">
    <property type="entry name" value="Ig_sub"/>
</dbReference>
<name>H3DPE7_TETNG</name>
<comment type="subcellular location">
    <subcellularLocation>
        <location evidence="1">Secreted</location>
    </subcellularLocation>
</comment>
<dbReference type="SUPFAM" id="SSF101912">
    <property type="entry name" value="Sema domain"/>
    <property type="match status" value="1"/>
</dbReference>
<evidence type="ECO:0000313" key="12">
    <source>
        <dbReference type="Ensembl" id="ENSTNIP00000022396.1"/>
    </source>
</evidence>
<dbReference type="Ensembl" id="ENSTNIT00000022635.1">
    <property type="protein sequence ID" value="ENSTNIP00000022396.1"/>
    <property type="gene ID" value="ENSTNIG00000019199.1"/>
</dbReference>
<dbReference type="InterPro" id="IPR016201">
    <property type="entry name" value="PSI"/>
</dbReference>
<keyword evidence="7" id="KW-0393">Immunoglobulin domain</keyword>
<dbReference type="GeneTree" id="ENSGT00940000158437"/>
<dbReference type="SUPFAM" id="SSF48726">
    <property type="entry name" value="Immunoglobulin"/>
    <property type="match status" value="1"/>
</dbReference>
<evidence type="ECO:0000259" key="11">
    <source>
        <dbReference type="PROSITE" id="PS51004"/>
    </source>
</evidence>
<evidence type="ECO:0000256" key="5">
    <source>
        <dbReference type="ARBA" id="ARBA00023157"/>
    </source>
</evidence>
<dbReference type="OMA" id="REGPEYH"/>
<sequence>GKGRCPYDPSSPCTSVLSSGELYVGLYTDYWENDAALCRLNNMSHTRTERNDRQQLNNPKFVGSAVIPDNDDRDDDKVYFFFTELESDSEGVRKAVHTHVGRVCANDRGGQRMLVNRWSSFLKTRLICSVAGPNGIDTHFDELEDVFLLKNKDEKDPEIFGLFSTTSAVFKGFAVCVYRMEDIRAAFNGPFAHRERPEHHWTPHEDRIPYPRPGSCASKTNGGGFSSSKEFPDEVLRFVRSHPVMYRPVLPQYNRPVLLLTEPGRRKLTQIAVDRVQAQDGHYHVLYIGTGTSMVLIAIYNKDTDRYEVLLEELQVFKPPLPLLRFIISPKRQQLYVGSEAGVAQVRLHQCDLYGSECADCCLARDPYCAWDGLTCSRYYPAGVYTKRRFRRQDVRHGNAVQLCNGLQIDGEQWHRAEERLVYGVENNSTLLECVPRSLQARVLWFFQNGDEKLEIQGDERLIVTSHGLLFLRVRSSDAGVYVCQTVEHGYVHTLLRISLHVLGGQRVKSAIHRAESGVEKPVLSCHSSTNRPLGPRLWYKDFLQLIGYGDAQRVEEYCERVWCFSKKQKKNKRRYAPLGGEKRGRGRADENSHRAPRHTLDT</sequence>
<dbReference type="PANTHER" id="PTHR11036:SF22">
    <property type="entry name" value="SEMAPHORIN-3E"/>
    <property type="match status" value="1"/>
</dbReference>
<dbReference type="Proteomes" id="UP000007303">
    <property type="component" value="Unassembled WGS sequence"/>
</dbReference>
<dbReference type="GO" id="GO:0071526">
    <property type="term" value="P:semaphorin-plexin signaling pathway"/>
    <property type="evidence" value="ECO:0007669"/>
    <property type="project" value="TreeGrafter"/>
</dbReference>
<dbReference type="InterPro" id="IPR015943">
    <property type="entry name" value="WD40/YVTN_repeat-like_dom_sf"/>
</dbReference>
<feature type="region of interest" description="Disordered" evidence="9">
    <location>
        <begin position="575"/>
        <end position="603"/>
    </location>
</feature>
<dbReference type="InterPro" id="IPR001627">
    <property type="entry name" value="Semap_dom"/>
</dbReference>
<dbReference type="GO" id="GO:0001755">
    <property type="term" value="P:neural crest cell migration"/>
    <property type="evidence" value="ECO:0007669"/>
    <property type="project" value="Ensembl"/>
</dbReference>
<evidence type="ECO:0000256" key="6">
    <source>
        <dbReference type="ARBA" id="ARBA00023180"/>
    </source>
</evidence>
<dbReference type="InterPro" id="IPR036352">
    <property type="entry name" value="Semap_dom_sf"/>
</dbReference>
<keyword evidence="6" id="KW-0325">Glycoprotein</keyword>
<dbReference type="Gene3D" id="2.130.10.10">
    <property type="entry name" value="YVTN repeat-like/Quinoprotein amine dehydrogenase"/>
    <property type="match status" value="1"/>
</dbReference>
<dbReference type="SMART" id="SM00630">
    <property type="entry name" value="Sema"/>
    <property type="match status" value="1"/>
</dbReference>
<dbReference type="GO" id="GO:0005886">
    <property type="term" value="C:plasma membrane"/>
    <property type="evidence" value="ECO:0007669"/>
    <property type="project" value="TreeGrafter"/>
</dbReference>
<dbReference type="GO" id="GO:0045499">
    <property type="term" value="F:chemorepellent activity"/>
    <property type="evidence" value="ECO:0007669"/>
    <property type="project" value="TreeGrafter"/>
</dbReference>
<dbReference type="GO" id="GO:2000289">
    <property type="term" value="P:regulation of photoreceptor cell axon guidance"/>
    <property type="evidence" value="ECO:0007669"/>
    <property type="project" value="Ensembl"/>
</dbReference>
<comment type="caution">
    <text evidence="8">Lacks conserved residue(s) required for the propagation of feature annotation.</text>
</comment>
<dbReference type="SMART" id="SM00423">
    <property type="entry name" value="PSI"/>
    <property type="match status" value="1"/>
</dbReference>
<dbReference type="GO" id="GO:0030335">
    <property type="term" value="P:positive regulation of cell migration"/>
    <property type="evidence" value="ECO:0007669"/>
    <property type="project" value="TreeGrafter"/>
</dbReference>
<dbReference type="Pfam" id="PF01403">
    <property type="entry name" value="Sema"/>
    <property type="match status" value="1"/>
</dbReference>
<keyword evidence="5" id="KW-1015">Disulfide bond</keyword>
<dbReference type="FunCoup" id="H3DPE7">
    <property type="interactions" value="113"/>
</dbReference>
<dbReference type="Gene3D" id="3.30.1680.10">
    <property type="entry name" value="ligand-binding face of the semaphorins, domain 2"/>
    <property type="match status" value="1"/>
</dbReference>
<keyword evidence="13" id="KW-1185">Reference proteome</keyword>
<dbReference type="Pfam" id="PF00047">
    <property type="entry name" value="ig"/>
    <property type="match status" value="1"/>
</dbReference>
<dbReference type="InterPro" id="IPR027231">
    <property type="entry name" value="Semaphorin"/>
</dbReference>
<dbReference type="CDD" id="cd05871">
    <property type="entry name" value="Ig_Sema3"/>
    <property type="match status" value="1"/>
</dbReference>
<protein>
    <submittedName>
        <fullName evidence="12">Sema domain, immunoglobulin domain (Ig), short basic domain, secreted, (semaphorin) 3E</fullName>
    </submittedName>
</protein>
<feature type="compositionally biased region" description="Basic and acidic residues" evidence="9">
    <location>
        <begin position="581"/>
        <end position="603"/>
    </location>
</feature>
<dbReference type="GO" id="GO:0002040">
    <property type="term" value="P:sprouting angiogenesis"/>
    <property type="evidence" value="ECO:0007669"/>
    <property type="project" value="Ensembl"/>
</dbReference>
<keyword evidence="4" id="KW-0732">Signal</keyword>
<dbReference type="GO" id="GO:0007411">
    <property type="term" value="P:axon guidance"/>
    <property type="evidence" value="ECO:0007669"/>
    <property type="project" value="TreeGrafter"/>
</dbReference>
<reference evidence="13" key="1">
    <citation type="journal article" date="2004" name="Nature">
        <title>Genome duplication in the teleost fish Tetraodon nigroviridis reveals the early vertebrate proto-karyotype.</title>
        <authorList>
            <person name="Jaillon O."/>
            <person name="Aury J.-M."/>
            <person name="Brunet F."/>
            <person name="Petit J.-L."/>
            <person name="Stange-Thomann N."/>
            <person name="Mauceli E."/>
            <person name="Bouneau L."/>
            <person name="Fischer C."/>
            <person name="Ozouf-Costaz C."/>
            <person name="Bernot A."/>
            <person name="Nicaud S."/>
            <person name="Jaffe D."/>
            <person name="Fisher S."/>
            <person name="Lutfalla G."/>
            <person name="Dossat C."/>
            <person name="Segurens B."/>
            <person name="Dasilva C."/>
            <person name="Salanoubat M."/>
            <person name="Levy M."/>
            <person name="Boudet N."/>
            <person name="Castellano S."/>
            <person name="Anthouard V."/>
            <person name="Jubin C."/>
            <person name="Castelli V."/>
            <person name="Katinka M."/>
            <person name="Vacherie B."/>
            <person name="Biemont C."/>
            <person name="Skalli Z."/>
            <person name="Cattolico L."/>
            <person name="Poulain J."/>
            <person name="De Berardinis V."/>
            <person name="Cruaud C."/>
            <person name="Duprat S."/>
            <person name="Brottier P."/>
            <person name="Coutanceau J.-P."/>
            <person name="Gouzy J."/>
            <person name="Parra G."/>
            <person name="Lardier G."/>
            <person name="Chapple C."/>
            <person name="McKernan K.J."/>
            <person name="McEwan P."/>
            <person name="Bosak S."/>
            <person name="Kellis M."/>
            <person name="Volff J.-N."/>
            <person name="Guigo R."/>
            <person name="Zody M.C."/>
            <person name="Mesirov J."/>
            <person name="Lindblad-Toh K."/>
            <person name="Birren B."/>
            <person name="Nusbaum C."/>
            <person name="Kahn D."/>
            <person name="Robinson-Rechavi M."/>
            <person name="Laudet V."/>
            <person name="Schachter V."/>
            <person name="Quetier F."/>
            <person name="Saurin W."/>
            <person name="Scarpelli C."/>
            <person name="Wincker P."/>
            <person name="Lander E.S."/>
            <person name="Weissenbach J."/>
            <person name="Roest Crollius H."/>
        </authorList>
    </citation>
    <scope>NUCLEOTIDE SEQUENCE [LARGE SCALE GENOMIC DNA]</scope>
</reference>
<reference evidence="12" key="2">
    <citation type="submission" date="2025-08" db="UniProtKB">
        <authorList>
            <consortium name="Ensembl"/>
        </authorList>
    </citation>
    <scope>IDENTIFICATION</scope>
</reference>
<dbReference type="AlphaFoldDB" id="H3DPE7"/>
<dbReference type="PROSITE" id="PS50835">
    <property type="entry name" value="IG_LIKE"/>
    <property type="match status" value="1"/>
</dbReference>
<feature type="region of interest" description="Disordered" evidence="9">
    <location>
        <begin position="48"/>
        <end position="67"/>
    </location>
</feature>
<dbReference type="InParanoid" id="H3DPE7"/>
<evidence type="ECO:0000259" key="10">
    <source>
        <dbReference type="PROSITE" id="PS50835"/>
    </source>
</evidence>
<evidence type="ECO:0000256" key="9">
    <source>
        <dbReference type="SAM" id="MobiDB-lite"/>
    </source>
</evidence>
<evidence type="ECO:0000256" key="2">
    <source>
        <dbReference type="ARBA" id="ARBA00009492"/>
    </source>
</evidence>
<evidence type="ECO:0000313" key="13">
    <source>
        <dbReference type="Proteomes" id="UP000007303"/>
    </source>
</evidence>
<dbReference type="FunFam" id="2.60.40.10:FF:000030">
    <property type="entry name" value="Semaphorin 3F like"/>
    <property type="match status" value="1"/>
</dbReference>
<comment type="similarity">
    <text evidence="2">Belongs to the semaphorin family.</text>
</comment>
<evidence type="ECO:0000256" key="3">
    <source>
        <dbReference type="ARBA" id="ARBA00022525"/>
    </source>
</evidence>
<dbReference type="PANTHER" id="PTHR11036">
    <property type="entry name" value="SEMAPHORIN"/>
    <property type="match status" value="1"/>
</dbReference>
<evidence type="ECO:0000256" key="4">
    <source>
        <dbReference type="ARBA" id="ARBA00022729"/>
    </source>
</evidence>
<dbReference type="InterPro" id="IPR013151">
    <property type="entry name" value="Immunoglobulin_dom"/>
</dbReference>
<dbReference type="SUPFAM" id="SSF103575">
    <property type="entry name" value="Plexin repeat"/>
    <property type="match status" value="1"/>
</dbReference>
<dbReference type="GO" id="GO:0038191">
    <property type="term" value="F:neuropilin binding"/>
    <property type="evidence" value="ECO:0007669"/>
    <property type="project" value="Ensembl"/>
</dbReference>
<dbReference type="PROSITE" id="PS51004">
    <property type="entry name" value="SEMA"/>
    <property type="match status" value="1"/>
</dbReference>
<feature type="domain" description="Sema" evidence="11">
    <location>
        <begin position="1"/>
        <end position="348"/>
    </location>
</feature>
<proteinExistence type="inferred from homology"/>
<accession>H3DPE7</accession>
<keyword evidence="3" id="KW-0964">Secreted</keyword>
<dbReference type="STRING" id="99883.ENSTNIP00000022396"/>
<dbReference type="GO" id="GO:0030215">
    <property type="term" value="F:semaphorin receptor binding"/>
    <property type="evidence" value="ECO:0007669"/>
    <property type="project" value="InterPro"/>
</dbReference>